<evidence type="ECO:0000256" key="6">
    <source>
        <dbReference type="ARBA" id="ARBA00022556"/>
    </source>
</evidence>
<evidence type="ECO:0000256" key="2">
    <source>
        <dbReference type="ARBA" id="ARBA00004870"/>
    </source>
</evidence>
<evidence type="ECO:0000256" key="8">
    <source>
        <dbReference type="ARBA" id="ARBA00022741"/>
    </source>
</evidence>
<comment type="catalytic activity">
    <reaction evidence="13">
        <text>a lipid A disaccharide + ATP = a lipid IVA + ADP + H(+)</text>
        <dbReference type="Rhea" id="RHEA:67840"/>
        <dbReference type="ChEBI" id="CHEBI:15378"/>
        <dbReference type="ChEBI" id="CHEBI:30616"/>
        <dbReference type="ChEBI" id="CHEBI:176343"/>
        <dbReference type="ChEBI" id="CHEBI:176425"/>
        <dbReference type="ChEBI" id="CHEBI:456216"/>
        <dbReference type="EC" id="2.7.1.130"/>
    </reaction>
</comment>
<dbReference type="EC" id="2.7.1.130" evidence="3 13"/>
<feature type="binding site" evidence="13">
    <location>
        <begin position="57"/>
        <end position="64"/>
    </location>
    <ligand>
        <name>ATP</name>
        <dbReference type="ChEBI" id="CHEBI:30616"/>
    </ligand>
</feature>
<keyword evidence="15" id="KW-1185">Reference proteome</keyword>
<sequence>MSLRPPAFWQRPAADPGWAARAAAPLSALYAAATARRVARAPRRRAGIPVICAGNINVGGTGKTPTVIALIERLTARGRAPHVISRGYGGSESGPLRVDPLRHDAARTGDEPLLISAFAPCWVGRDRAACARAAEAAGAQVILMDDGFQDPALHKDLAVVVVDAAAGFGNGRVLPGGPLREPVAAGMARADLLLSIGPPQAQAQFDAALGDHAEGAGVVRLRGALEALRTGMEWEGMPVYAFAGIGRPEKMFETLRDLGADLRGTRALDDHQPLSRALMSRMEAEAAALGAQLVTTEKDAVRLPPEFRGKVLALPVRLKLADPAPLDAALSALGL</sequence>
<dbReference type="Proteomes" id="UP000698242">
    <property type="component" value="Unassembled WGS sequence"/>
</dbReference>
<comment type="function">
    <text evidence="1 13">Transfers the gamma-phosphate of ATP to the 4'-position of a tetraacyldisaccharide 1-phosphate intermediate (termed DS-1-P) to form tetraacyldisaccharide 1,4'-bis-phosphate (lipid IVA).</text>
</comment>
<dbReference type="GO" id="GO:0009244">
    <property type="term" value="P:lipopolysaccharide core region biosynthetic process"/>
    <property type="evidence" value="ECO:0007669"/>
    <property type="project" value="TreeGrafter"/>
</dbReference>
<evidence type="ECO:0000256" key="3">
    <source>
        <dbReference type="ARBA" id="ARBA00012071"/>
    </source>
</evidence>
<keyword evidence="8 13" id="KW-0547">Nucleotide-binding</keyword>
<keyword evidence="6 13" id="KW-0441">Lipid A biosynthesis</keyword>
<dbReference type="GO" id="GO:0009029">
    <property type="term" value="F:lipid-A 4'-kinase activity"/>
    <property type="evidence" value="ECO:0007669"/>
    <property type="project" value="UniProtKB-UniRule"/>
</dbReference>
<protein>
    <recommendedName>
        <fullName evidence="4 13">Tetraacyldisaccharide 4'-kinase</fullName>
        <ecNumber evidence="3 13">2.7.1.130</ecNumber>
    </recommendedName>
    <alternativeName>
        <fullName evidence="12 13">Lipid A 4'-kinase</fullName>
    </alternativeName>
</protein>
<evidence type="ECO:0000256" key="7">
    <source>
        <dbReference type="ARBA" id="ARBA00022679"/>
    </source>
</evidence>
<dbReference type="HAMAP" id="MF_00409">
    <property type="entry name" value="LpxK"/>
    <property type="match status" value="1"/>
</dbReference>
<evidence type="ECO:0000256" key="9">
    <source>
        <dbReference type="ARBA" id="ARBA00022777"/>
    </source>
</evidence>
<gene>
    <name evidence="13 14" type="primary">lpxK</name>
    <name evidence="14" type="ORF">PMES_02111</name>
</gene>
<evidence type="ECO:0000256" key="13">
    <source>
        <dbReference type="HAMAP-Rule" id="MF_00409"/>
    </source>
</evidence>
<evidence type="ECO:0000256" key="1">
    <source>
        <dbReference type="ARBA" id="ARBA00002274"/>
    </source>
</evidence>
<evidence type="ECO:0000256" key="11">
    <source>
        <dbReference type="ARBA" id="ARBA00023098"/>
    </source>
</evidence>
<dbReference type="InterPro" id="IPR003758">
    <property type="entry name" value="LpxK"/>
</dbReference>
<dbReference type="PANTHER" id="PTHR42724">
    <property type="entry name" value="TETRAACYLDISACCHARIDE 4'-KINASE"/>
    <property type="match status" value="1"/>
</dbReference>
<reference evidence="14" key="1">
    <citation type="submission" date="2013-03" db="EMBL/GenBank/DDBJ databases">
        <title>Genome Sequence of the Profundibacterium mesophilum strain KAUST100406-0324T from Red Sea, a novel genus in the family Rhodobacteraceae.</title>
        <authorList>
            <person name="Essack M."/>
            <person name="Alam I."/>
            <person name="Lafi F."/>
            <person name="Alawi W."/>
            <person name="Kamanu F."/>
            <person name="Al-Suwailem A."/>
            <person name="Lee O.O."/>
            <person name="Xu Y."/>
            <person name="Bajic V."/>
            <person name="Qian P.-Y."/>
            <person name="Archer J."/>
        </authorList>
    </citation>
    <scope>NUCLEOTIDE SEQUENCE</scope>
    <source>
        <strain evidence="14">KAUST100406-0324</strain>
    </source>
</reference>
<evidence type="ECO:0000256" key="10">
    <source>
        <dbReference type="ARBA" id="ARBA00022840"/>
    </source>
</evidence>
<dbReference type="PANTHER" id="PTHR42724:SF1">
    <property type="entry name" value="TETRAACYLDISACCHARIDE 4'-KINASE, MITOCHONDRIAL-RELATED"/>
    <property type="match status" value="1"/>
</dbReference>
<evidence type="ECO:0000313" key="15">
    <source>
        <dbReference type="Proteomes" id="UP000698242"/>
    </source>
</evidence>
<name>A0A921TCS0_9RHOB</name>
<dbReference type="GO" id="GO:0005524">
    <property type="term" value="F:ATP binding"/>
    <property type="evidence" value="ECO:0007669"/>
    <property type="project" value="UniProtKB-UniRule"/>
</dbReference>
<dbReference type="InterPro" id="IPR027417">
    <property type="entry name" value="P-loop_NTPase"/>
</dbReference>
<dbReference type="Pfam" id="PF02606">
    <property type="entry name" value="LpxK"/>
    <property type="match status" value="1"/>
</dbReference>
<keyword evidence="11 13" id="KW-0443">Lipid metabolism</keyword>
<keyword evidence="7 13" id="KW-0808">Transferase</keyword>
<comment type="similarity">
    <text evidence="13">Belongs to the LpxK family.</text>
</comment>
<keyword evidence="5 13" id="KW-0444">Lipid biosynthesis</keyword>
<keyword evidence="10 13" id="KW-0067">ATP-binding</keyword>
<proteinExistence type="inferred from homology"/>
<dbReference type="GO" id="GO:0005886">
    <property type="term" value="C:plasma membrane"/>
    <property type="evidence" value="ECO:0007669"/>
    <property type="project" value="TreeGrafter"/>
</dbReference>
<comment type="caution">
    <text evidence="14">The sequence shown here is derived from an EMBL/GenBank/DDBJ whole genome shotgun (WGS) entry which is preliminary data.</text>
</comment>
<dbReference type="EMBL" id="APKE01000025">
    <property type="protein sequence ID" value="KAF0675481.1"/>
    <property type="molecule type" value="Genomic_DNA"/>
</dbReference>
<comment type="pathway">
    <text evidence="2 13">Glycolipid biosynthesis; lipid IV(A) biosynthesis; lipid IV(A) from (3R)-3-hydroxytetradecanoyl-[acyl-carrier-protein] and UDP-N-acetyl-alpha-D-glucosamine: step 6/6.</text>
</comment>
<evidence type="ECO:0000256" key="4">
    <source>
        <dbReference type="ARBA" id="ARBA00016436"/>
    </source>
</evidence>
<dbReference type="AlphaFoldDB" id="A0A921TCS0"/>
<dbReference type="SUPFAM" id="SSF52540">
    <property type="entry name" value="P-loop containing nucleoside triphosphate hydrolases"/>
    <property type="match status" value="1"/>
</dbReference>
<dbReference type="NCBIfam" id="TIGR00682">
    <property type="entry name" value="lpxK"/>
    <property type="match status" value="1"/>
</dbReference>
<evidence type="ECO:0000313" key="14">
    <source>
        <dbReference type="EMBL" id="KAF0675481.1"/>
    </source>
</evidence>
<accession>A0A921TCS0</accession>
<evidence type="ECO:0000256" key="12">
    <source>
        <dbReference type="ARBA" id="ARBA00029757"/>
    </source>
</evidence>
<dbReference type="GO" id="GO:0009245">
    <property type="term" value="P:lipid A biosynthetic process"/>
    <property type="evidence" value="ECO:0007669"/>
    <property type="project" value="UniProtKB-UniRule"/>
</dbReference>
<keyword evidence="9 13" id="KW-0418">Kinase</keyword>
<organism evidence="14 15">
    <name type="scientific">Profundibacterium mesophilum KAUST100406-0324</name>
    <dbReference type="NCBI Taxonomy" id="1037889"/>
    <lineage>
        <taxon>Bacteria</taxon>
        <taxon>Pseudomonadati</taxon>
        <taxon>Pseudomonadota</taxon>
        <taxon>Alphaproteobacteria</taxon>
        <taxon>Rhodobacterales</taxon>
        <taxon>Roseobacteraceae</taxon>
        <taxon>Profundibacterium</taxon>
    </lineage>
</organism>
<evidence type="ECO:0000256" key="5">
    <source>
        <dbReference type="ARBA" id="ARBA00022516"/>
    </source>
</evidence>